<dbReference type="NCBIfam" id="NF009566">
    <property type="entry name" value="PRK13020.1"/>
    <property type="match status" value="1"/>
</dbReference>
<dbReference type="FunFam" id="2.40.30.20:FF:000003">
    <property type="entry name" value="Riboflavin synthase, alpha subunit"/>
    <property type="match status" value="1"/>
</dbReference>
<evidence type="ECO:0000256" key="10">
    <source>
        <dbReference type="NCBIfam" id="TIGR00187"/>
    </source>
</evidence>
<dbReference type="EMBL" id="AZFY01000096">
    <property type="protein sequence ID" value="KRM07402.1"/>
    <property type="molecule type" value="Genomic_DNA"/>
</dbReference>
<organism evidence="13 15">
    <name type="scientific">Lentilactobacillus farraginis DSM 18382 = JCM 14108</name>
    <dbReference type="NCBI Taxonomy" id="1423743"/>
    <lineage>
        <taxon>Bacteria</taxon>
        <taxon>Bacillati</taxon>
        <taxon>Bacillota</taxon>
        <taxon>Bacilli</taxon>
        <taxon>Lactobacillales</taxon>
        <taxon>Lactobacillaceae</taxon>
        <taxon>Lentilactobacillus</taxon>
    </lineage>
</organism>
<dbReference type="NCBIfam" id="NF006767">
    <property type="entry name" value="PRK09289.1"/>
    <property type="match status" value="1"/>
</dbReference>
<evidence type="ECO:0000256" key="5">
    <source>
        <dbReference type="ARBA" id="ARBA00012827"/>
    </source>
</evidence>
<evidence type="ECO:0000313" key="15">
    <source>
        <dbReference type="Proteomes" id="UP000019488"/>
    </source>
</evidence>
<dbReference type="AlphaFoldDB" id="X0P9B3"/>
<dbReference type="InterPro" id="IPR001783">
    <property type="entry name" value="Lumazine-bd"/>
</dbReference>
<dbReference type="EMBL" id="BAKI01000002">
    <property type="protein sequence ID" value="GAF35529.1"/>
    <property type="molecule type" value="Genomic_DNA"/>
</dbReference>
<dbReference type="CDD" id="cd00402">
    <property type="entry name" value="Riboflavin_synthase_like"/>
    <property type="match status" value="1"/>
</dbReference>
<dbReference type="GO" id="GO:0004746">
    <property type="term" value="F:riboflavin synthase activity"/>
    <property type="evidence" value="ECO:0007669"/>
    <property type="project" value="UniProtKB-UniRule"/>
</dbReference>
<comment type="catalytic activity">
    <reaction evidence="1">
        <text>2 6,7-dimethyl-8-(1-D-ribityl)lumazine + H(+) = 5-amino-6-(D-ribitylamino)uracil + riboflavin</text>
        <dbReference type="Rhea" id="RHEA:20772"/>
        <dbReference type="ChEBI" id="CHEBI:15378"/>
        <dbReference type="ChEBI" id="CHEBI:15934"/>
        <dbReference type="ChEBI" id="CHEBI:57986"/>
        <dbReference type="ChEBI" id="CHEBI:58201"/>
        <dbReference type="EC" id="2.5.1.9"/>
    </reaction>
</comment>
<evidence type="ECO:0000256" key="11">
    <source>
        <dbReference type="PROSITE-ProRule" id="PRU00524"/>
    </source>
</evidence>
<evidence type="ECO:0000256" key="8">
    <source>
        <dbReference type="ARBA" id="ARBA00022679"/>
    </source>
</evidence>
<dbReference type="PANTHER" id="PTHR21098:SF0">
    <property type="entry name" value="RIBOFLAVIN SYNTHASE"/>
    <property type="match status" value="1"/>
</dbReference>
<dbReference type="Proteomes" id="UP000019488">
    <property type="component" value="Unassembled WGS sequence"/>
</dbReference>
<reference evidence="13" key="1">
    <citation type="journal article" date="2014" name="Genome Announc.">
        <title>Draft Genome Sequences of Two Lactobacillus Strains, L. farraginis JCM 14108T and L. composti JCM 14202T, Isolated from Compost of Distilled Shochu Residue.</title>
        <authorList>
            <person name="Yuki M."/>
            <person name="Oshima K."/>
            <person name="Suda W."/>
            <person name="Kitahara M."/>
            <person name="Kitamura K."/>
            <person name="Iida T."/>
            <person name="Hattori M."/>
            <person name="Ohkuma M."/>
        </authorList>
    </citation>
    <scope>NUCLEOTIDE SEQUENCE [LARGE SCALE GENOMIC DNA]</scope>
    <source>
        <strain evidence="13">JCM 14108</strain>
    </source>
</reference>
<reference evidence="14 16" key="2">
    <citation type="journal article" date="2015" name="Genome Announc.">
        <title>Expanding the biotechnology potential of lactobacilli through comparative genomics of 213 strains and associated genera.</title>
        <authorList>
            <person name="Sun Z."/>
            <person name="Harris H.M."/>
            <person name="McCann A."/>
            <person name="Guo C."/>
            <person name="Argimon S."/>
            <person name="Zhang W."/>
            <person name="Yang X."/>
            <person name="Jeffery I.B."/>
            <person name="Cooney J.C."/>
            <person name="Kagawa T.F."/>
            <person name="Liu W."/>
            <person name="Song Y."/>
            <person name="Salvetti E."/>
            <person name="Wrobel A."/>
            <person name="Rasinkangas P."/>
            <person name="Parkhill J."/>
            <person name="Rea M.C."/>
            <person name="O'Sullivan O."/>
            <person name="Ritari J."/>
            <person name="Douillard F.P."/>
            <person name="Paul Ross R."/>
            <person name="Yang R."/>
            <person name="Briner A.E."/>
            <person name="Felis G.E."/>
            <person name="de Vos W.M."/>
            <person name="Barrangou R."/>
            <person name="Klaenhammer T.R."/>
            <person name="Caufield P.W."/>
            <person name="Cui Y."/>
            <person name="Zhang H."/>
            <person name="O'Toole P.W."/>
        </authorList>
    </citation>
    <scope>NUCLEOTIDE SEQUENCE [LARGE SCALE GENOMIC DNA]</scope>
    <source>
        <strain evidence="14 16">DSM 18382</strain>
    </source>
</reference>
<evidence type="ECO:0000256" key="7">
    <source>
        <dbReference type="ARBA" id="ARBA00022619"/>
    </source>
</evidence>
<evidence type="ECO:0000313" key="13">
    <source>
        <dbReference type="EMBL" id="GAF35529.1"/>
    </source>
</evidence>
<dbReference type="SUPFAM" id="SSF63380">
    <property type="entry name" value="Riboflavin synthase domain-like"/>
    <property type="match status" value="2"/>
</dbReference>
<protein>
    <recommendedName>
        <fullName evidence="6 10">Riboflavin synthase</fullName>
        <ecNumber evidence="5 10">2.5.1.9</ecNumber>
    </recommendedName>
</protein>
<feature type="repeat" description="Lumazine-binding" evidence="11">
    <location>
        <begin position="1"/>
        <end position="97"/>
    </location>
</feature>
<evidence type="ECO:0000256" key="1">
    <source>
        <dbReference type="ARBA" id="ARBA00000968"/>
    </source>
</evidence>
<dbReference type="InterPro" id="IPR026017">
    <property type="entry name" value="Lumazine-bd_dom"/>
</dbReference>
<keyword evidence="16" id="KW-1185">Reference proteome</keyword>
<evidence type="ECO:0000259" key="12">
    <source>
        <dbReference type="PROSITE" id="PS51177"/>
    </source>
</evidence>
<proteinExistence type="predicted"/>
<comment type="pathway">
    <text evidence="3">Cofactor biosynthesis; riboflavin biosynthesis; riboflavin from 2-hydroxy-3-oxobutyl phosphate and 5-amino-6-(D-ribitylamino)uracil: step 2/2.</text>
</comment>
<keyword evidence="7" id="KW-0686">Riboflavin biosynthesis</keyword>
<dbReference type="RefSeq" id="WP_035177839.1">
    <property type="nucleotide sequence ID" value="NZ_AZFY01000096.1"/>
</dbReference>
<sequence length="206" mass="22627">MFTGIVRSIGTIKAVEKRKASQRLLIDCPLVTKIHAKIGDSLAVNGICLTITKLQETTFAVDVMPETIRRTNLATVRVGSQVNIEPALRASDRLDGHFVLGHVDTIGTVTSHQVEGNATVYQIRFPKKYRPLIIEKGSIAVDGVSLTVTQVNDDTFSVSLIPHTLQETILKDLNDGEVVNLETDILGKYILSGREAETNEQVKTDY</sequence>
<comment type="function">
    <text evidence="2">Catalyzes the dismutation of two molecules of 6,7-dimethyl-8-ribityllumazine, resulting in the formation of riboflavin and 5-amino-6-(D-ribitylamino)uracil.</text>
</comment>
<dbReference type="Pfam" id="PF00677">
    <property type="entry name" value="Lum_binding"/>
    <property type="match status" value="2"/>
</dbReference>
<dbReference type="PROSITE" id="PS51177">
    <property type="entry name" value="LUMAZINE_BIND"/>
    <property type="match status" value="2"/>
</dbReference>
<dbReference type="InterPro" id="IPR023366">
    <property type="entry name" value="ATP_synth_asu-like_sf"/>
</dbReference>
<feature type="domain" description="Lumazine-binding" evidence="12">
    <location>
        <begin position="98"/>
        <end position="194"/>
    </location>
</feature>
<keyword evidence="9" id="KW-0677">Repeat</keyword>
<dbReference type="EC" id="2.5.1.9" evidence="5 10"/>
<dbReference type="NCBIfam" id="TIGR00187">
    <property type="entry name" value="ribE"/>
    <property type="match status" value="1"/>
</dbReference>
<evidence type="ECO:0000256" key="6">
    <source>
        <dbReference type="ARBA" id="ARBA00013950"/>
    </source>
</evidence>
<dbReference type="PATRIC" id="fig|1423743.5.peg.370"/>
<feature type="domain" description="Lumazine-binding" evidence="12">
    <location>
        <begin position="1"/>
        <end position="97"/>
    </location>
</feature>
<dbReference type="InterPro" id="IPR017938">
    <property type="entry name" value="Riboflavin_synthase-like_b-brl"/>
</dbReference>
<evidence type="ECO:0000313" key="16">
    <source>
        <dbReference type="Proteomes" id="UP000051966"/>
    </source>
</evidence>
<keyword evidence="8" id="KW-0808">Transferase</keyword>
<comment type="subunit">
    <text evidence="4">Homotrimer.</text>
</comment>
<dbReference type="PIRSF" id="PIRSF000498">
    <property type="entry name" value="Riboflavin_syn_A"/>
    <property type="match status" value="1"/>
</dbReference>
<dbReference type="STRING" id="1423743.FD41_GL000356"/>
<gene>
    <name evidence="14" type="ORF">FD41_GL000356</name>
    <name evidence="13" type="ORF">JCM14108_422</name>
</gene>
<evidence type="ECO:0000256" key="4">
    <source>
        <dbReference type="ARBA" id="ARBA00011233"/>
    </source>
</evidence>
<dbReference type="FunFam" id="2.40.30.20:FF:000004">
    <property type="entry name" value="Riboflavin synthase, alpha subunit"/>
    <property type="match status" value="1"/>
</dbReference>
<dbReference type="OrthoDB" id="9788537at2"/>
<dbReference type="GO" id="GO:0009231">
    <property type="term" value="P:riboflavin biosynthetic process"/>
    <property type="evidence" value="ECO:0007669"/>
    <property type="project" value="UniProtKB-KW"/>
</dbReference>
<evidence type="ECO:0000256" key="3">
    <source>
        <dbReference type="ARBA" id="ARBA00004887"/>
    </source>
</evidence>
<dbReference type="Gene3D" id="2.40.30.20">
    <property type="match status" value="2"/>
</dbReference>
<feature type="repeat" description="Lumazine-binding" evidence="11">
    <location>
        <begin position="98"/>
        <end position="194"/>
    </location>
</feature>
<dbReference type="eggNOG" id="COG0307">
    <property type="taxonomic scope" value="Bacteria"/>
</dbReference>
<accession>X0P9B3</accession>
<dbReference type="Proteomes" id="UP000051966">
    <property type="component" value="Unassembled WGS sequence"/>
</dbReference>
<evidence type="ECO:0000256" key="2">
    <source>
        <dbReference type="ARBA" id="ARBA00002803"/>
    </source>
</evidence>
<dbReference type="PANTHER" id="PTHR21098">
    <property type="entry name" value="RIBOFLAVIN SYNTHASE ALPHA CHAIN"/>
    <property type="match status" value="1"/>
</dbReference>
<comment type="caution">
    <text evidence="13">The sequence shown here is derived from an EMBL/GenBank/DDBJ whole genome shotgun (WGS) entry which is preliminary data.</text>
</comment>
<evidence type="ECO:0000256" key="9">
    <source>
        <dbReference type="ARBA" id="ARBA00022737"/>
    </source>
</evidence>
<name>X0P9B3_9LACO</name>
<evidence type="ECO:0000313" key="14">
    <source>
        <dbReference type="EMBL" id="KRM07402.1"/>
    </source>
</evidence>